<dbReference type="Proteomes" id="UP000239589">
    <property type="component" value="Unassembled WGS sequence"/>
</dbReference>
<organism evidence="2 3">
    <name type="scientific">Cuspidothrix issatschenkoi CHARLIE-1</name>
    <dbReference type="NCBI Taxonomy" id="2052836"/>
    <lineage>
        <taxon>Bacteria</taxon>
        <taxon>Bacillati</taxon>
        <taxon>Cyanobacteriota</taxon>
        <taxon>Cyanophyceae</taxon>
        <taxon>Nostocales</taxon>
        <taxon>Aphanizomenonaceae</taxon>
        <taxon>Cuspidothrix</taxon>
    </lineage>
</organism>
<gene>
    <name evidence="2" type="ORF">CUN59_14085</name>
</gene>
<dbReference type="RefSeq" id="WP_104388433.1">
    <property type="nucleotide sequence ID" value="NZ_PGEM01000102.1"/>
</dbReference>
<comment type="caution">
    <text evidence="2">The sequence shown here is derived from an EMBL/GenBank/DDBJ whole genome shotgun (WGS) entry which is preliminary data.</text>
</comment>
<feature type="chain" id="PRO_5015411603" evidence="1">
    <location>
        <begin position="27"/>
        <end position="158"/>
    </location>
</feature>
<evidence type="ECO:0000313" key="3">
    <source>
        <dbReference type="Proteomes" id="UP000239589"/>
    </source>
</evidence>
<reference evidence="2 3" key="1">
    <citation type="submission" date="2018-02" db="EMBL/GenBank/DDBJ databases">
        <title>Discovery of a pederin family compound in a non-symbiotic bloom-forming cyanobacterium.</title>
        <authorList>
            <person name="Kust A."/>
            <person name="Mares J."/>
            <person name="Jokela J."/>
            <person name="Urajova P."/>
            <person name="Hajek J."/>
            <person name="Saurav K."/>
            <person name="Voracova K."/>
            <person name="Fewer D.P."/>
            <person name="Haapaniemi E."/>
            <person name="Permi P."/>
            <person name="Rehakova K."/>
            <person name="Sivonen K."/>
            <person name="Hrouzek P."/>
        </authorList>
    </citation>
    <scope>NUCLEOTIDE SEQUENCE [LARGE SCALE GENOMIC DNA]</scope>
    <source>
        <strain evidence="2 3">CHARLIE-1</strain>
    </source>
</reference>
<sequence>MQVNQIIATGLIITNIMLLFSSSAQAQNRKPSVECNAALQRTKKQIQNNRKVKVVHTSQENISQHYKHDKNYPKNRPLSYGFGLRGPATLSVLYSDKFLTRIAKDIIDNCSSISMVTFGEYGTDHIATYGLFKNSKVVAFECVDPLTIKTVWGQTGCI</sequence>
<dbReference type="AlphaFoldDB" id="A0A2S6CSK9"/>
<keyword evidence="1" id="KW-0732">Signal</keyword>
<protein>
    <submittedName>
        <fullName evidence="2">Uncharacterized protein</fullName>
    </submittedName>
</protein>
<feature type="signal peptide" evidence="1">
    <location>
        <begin position="1"/>
        <end position="26"/>
    </location>
</feature>
<keyword evidence="3" id="KW-1185">Reference proteome</keyword>
<dbReference type="EMBL" id="PGEM01000102">
    <property type="protein sequence ID" value="PPJ62691.1"/>
    <property type="molecule type" value="Genomic_DNA"/>
</dbReference>
<dbReference type="OrthoDB" id="513754at2"/>
<evidence type="ECO:0000313" key="2">
    <source>
        <dbReference type="EMBL" id="PPJ62691.1"/>
    </source>
</evidence>
<evidence type="ECO:0000256" key="1">
    <source>
        <dbReference type="SAM" id="SignalP"/>
    </source>
</evidence>
<proteinExistence type="predicted"/>
<name>A0A2S6CSK9_9CYAN</name>
<accession>A0A2S6CSK9</accession>